<accession>A0A4V4GS15</accession>
<keyword evidence="2 4" id="KW-0560">Oxidoreductase</keyword>
<dbReference type="AlphaFoldDB" id="A0A4V4GS15"/>
<sequence length="312" mass="33786">MDMGISILVLNDISVAHQTHLQQHYRPTFAFTPEARARAIETQGADFEVVLTIGLLGLRADEMDAMPRLRMVSSMGAGYENIDVAAAKARGLIVTHGRGANDECVADHAIGMMIAVMRNFSELDRLCRDGVWRTQIALPPQVSGKRLGILGLGAVGERIAQRARAFRMDIGYHNRHQRPALEYTYFDNAEALARWCDVLVCAMPGGAATKHMVNAKVLAQLGPEGYLVNVGRGSIVDTTALATALETRSIAGAALDVYESEPAPPHALIGQNHLLLSPHMAGWSPEAIQAQFDIFLQNLDAVFAGKDPVTPI</sequence>
<dbReference type="FunFam" id="3.40.50.720:FF:000213">
    <property type="entry name" value="Putative 2-hydroxyacid dehydrogenase"/>
    <property type="match status" value="1"/>
</dbReference>
<evidence type="ECO:0000313" key="8">
    <source>
        <dbReference type="Proteomes" id="UP000308917"/>
    </source>
</evidence>
<feature type="domain" description="D-isomer specific 2-hydroxyacid dehydrogenase NAD-binding" evidence="6">
    <location>
        <begin position="110"/>
        <end position="281"/>
    </location>
</feature>
<gene>
    <name evidence="7" type="ORF">E9531_03260</name>
</gene>
<evidence type="ECO:0000256" key="3">
    <source>
        <dbReference type="ARBA" id="ARBA00023027"/>
    </source>
</evidence>
<dbReference type="GO" id="GO:0016618">
    <property type="term" value="F:hydroxypyruvate reductase [NAD(P)H] activity"/>
    <property type="evidence" value="ECO:0007669"/>
    <property type="project" value="TreeGrafter"/>
</dbReference>
<name>A0A4V4GS15_9BURK</name>
<keyword evidence="8" id="KW-1185">Reference proteome</keyword>
<dbReference type="OrthoDB" id="9805416at2"/>
<dbReference type="GO" id="GO:0030267">
    <property type="term" value="F:glyoxylate reductase (NADPH) activity"/>
    <property type="evidence" value="ECO:0007669"/>
    <property type="project" value="TreeGrafter"/>
</dbReference>
<comment type="similarity">
    <text evidence="4">Belongs to the D-isomer specific 2-hydroxyacid dehydrogenase family.</text>
</comment>
<dbReference type="PROSITE" id="PS00065">
    <property type="entry name" value="D_2_HYDROXYACID_DH_1"/>
    <property type="match status" value="1"/>
</dbReference>
<dbReference type="Gene3D" id="3.40.50.720">
    <property type="entry name" value="NAD(P)-binding Rossmann-like Domain"/>
    <property type="match status" value="2"/>
</dbReference>
<evidence type="ECO:0000259" key="5">
    <source>
        <dbReference type="Pfam" id="PF00389"/>
    </source>
</evidence>
<evidence type="ECO:0000313" key="7">
    <source>
        <dbReference type="EMBL" id="THU04426.1"/>
    </source>
</evidence>
<keyword evidence="3" id="KW-0520">NAD</keyword>
<dbReference type="CDD" id="cd12156">
    <property type="entry name" value="HPPR"/>
    <property type="match status" value="1"/>
</dbReference>
<dbReference type="SUPFAM" id="SSF51735">
    <property type="entry name" value="NAD(P)-binding Rossmann-fold domains"/>
    <property type="match status" value="1"/>
</dbReference>
<dbReference type="Proteomes" id="UP000308917">
    <property type="component" value="Unassembled WGS sequence"/>
</dbReference>
<dbReference type="PANTHER" id="PTHR10996:SF178">
    <property type="entry name" value="2-HYDROXYACID DEHYDROGENASE YGL185C-RELATED"/>
    <property type="match status" value="1"/>
</dbReference>
<dbReference type="PANTHER" id="PTHR10996">
    <property type="entry name" value="2-HYDROXYACID DEHYDROGENASE-RELATED"/>
    <property type="match status" value="1"/>
</dbReference>
<dbReference type="InterPro" id="IPR006140">
    <property type="entry name" value="D-isomer_DH_NAD-bd"/>
</dbReference>
<dbReference type="GO" id="GO:0005829">
    <property type="term" value="C:cytosol"/>
    <property type="evidence" value="ECO:0007669"/>
    <property type="project" value="TreeGrafter"/>
</dbReference>
<dbReference type="EMBL" id="STFG01000002">
    <property type="protein sequence ID" value="THU04426.1"/>
    <property type="molecule type" value="Genomic_DNA"/>
</dbReference>
<dbReference type="Pfam" id="PF00389">
    <property type="entry name" value="2-Hacid_dh"/>
    <property type="match status" value="1"/>
</dbReference>
<dbReference type="InterPro" id="IPR006139">
    <property type="entry name" value="D-isomer_2_OHA_DH_cat_dom"/>
</dbReference>
<proteinExistence type="inferred from homology"/>
<dbReference type="GO" id="GO:0051287">
    <property type="term" value="F:NAD binding"/>
    <property type="evidence" value="ECO:0007669"/>
    <property type="project" value="InterPro"/>
</dbReference>
<evidence type="ECO:0000259" key="6">
    <source>
        <dbReference type="Pfam" id="PF02826"/>
    </source>
</evidence>
<organism evidence="7 8">
    <name type="scientific">Lampropedia puyangensis</name>
    <dbReference type="NCBI Taxonomy" id="1330072"/>
    <lineage>
        <taxon>Bacteria</taxon>
        <taxon>Pseudomonadati</taxon>
        <taxon>Pseudomonadota</taxon>
        <taxon>Betaproteobacteria</taxon>
        <taxon>Burkholderiales</taxon>
        <taxon>Comamonadaceae</taxon>
        <taxon>Lampropedia</taxon>
    </lineage>
</organism>
<evidence type="ECO:0000256" key="1">
    <source>
        <dbReference type="ARBA" id="ARBA00022857"/>
    </source>
</evidence>
<dbReference type="InterPro" id="IPR029752">
    <property type="entry name" value="D-isomer_DH_CS1"/>
</dbReference>
<comment type="caution">
    <text evidence="7">The sequence shown here is derived from an EMBL/GenBank/DDBJ whole genome shotgun (WGS) entry which is preliminary data.</text>
</comment>
<protein>
    <submittedName>
        <fullName evidence="7">2-hydroxyacid dehydrogenase</fullName>
    </submittedName>
</protein>
<evidence type="ECO:0000256" key="2">
    <source>
        <dbReference type="ARBA" id="ARBA00023002"/>
    </source>
</evidence>
<keyword evidence="1" id="KW-0521">NADP</keyword>
<dbReference type="Pfam" id="PF02826">
    <property type="entry name" value="2-Hacid_dh_C"/>
    <property type="match status" value="1"/>
</dbReference>
<feature type="domain" description="D-isomer specific 2-hydroxyacid dehydrogenase catalytic" evidence="5">
    <location>
        <begin position="7"/>
        <end position="310"/>
    </location>
</feature>
<dbReference type="InterPro" id="IPR036291">
    <property type="entry name" value="NAD(P)-bd_dom_sf"/>
</dbReference>
<dbReference type="InterPro" id="IPR050223">
    <property type="entry name" value="D-isomer_2-hydroxyacid_DH"/>
</dbReference>
<dbReference type="SUPFAM" id="SSF52283">
    <property type="entry name" value="Formate/glycerate dehydrogenase catalytic domain-like"/>
    <property type="match status" value="1"/>
</dbReference>
<reference evidence="7 8" key="1">
    <citation type="journal article" date="2015" name="Antonie Van Leeuwenhoek">
        <title>Lampropedia puyangensis sp. nov., isolated from symptomatic bark of Populus ? euramericana canker and emended description of Lampropedia hyalina (Ehrenberg 1832) Lee et al. 2004.</title>
        <authorList>
            <person name="Li Y."/>
            <person name="Wang T."/>
            <person name="Piao C.G."/>
            <person name="Wang L.F."/>
            <person name="Tian G.Z."/>
            <person name="Zhu T.H."/>
            <person name="Guo M.W."/>
        </authorList>
    </citation>
    <scope>NUCLEOTIDE SEQUENCE [LARGE SCALE GENOMIC DNA]</scope>
    <source>
        <strain evidence="7 8">2-bin</strain>
    </source>
</reference>
<evidence type="ECO:0000256" key="4">
    <source>
        <dbReference type="RuleBase" id="RU003719"/>
    </source>
</evidence>